<proteinExistence type="predicted"/>
<comment type="caution">
    <text evidence="1">The sequence shown here is derived from an EMBL/GenBank/DDBJ whole genome shotgun (WGS) entry which is preliminary data.</text>
</comment>
<dbReference type="AlphaFoldDB" id="X0PRH6"/>
<gene>
    <name evidence="1" type="ORF">RW1_022_00350</name>
</gene>
<organism evidence="1 2">
    <name type="scientific">Rhodococcus wratislaviensis NBRC 100605</name>
    <dbReference type="NCBI Taxonomy" id="1219028"/>
    <lineage>
        <taxon>Bacteria</taxon>
        <taxon>Bacillati</taxon>
        <taxon>Actinomycetota</taxon>
        <taxon>Actinomycetes</taxon>
        <taxon>Mycobacteriales</taxon>
        <taxon>Nocardiaceae</taxon>
        <taxon>Rhodococcus</taxon>
    </lineage>
</organism>
<dbReference type="EMBL" id="BAWF01000022">
    <property type="protein sequence ID" value="GAF45458.1"/>
    <property type="molecule type" value="Genomic_DNA"/>
</dbReference>
<protein>
    <submittedName>
        <fullName evidence="1">Uncharacterized protein</fullName>
    </submittedName>
</protein>
<dbReference type="Proteomes" id="UP000019491">
    <property type="component" value="Unassembled WGS sequence"/>
</dbReference>
<reference evidence="1 2" key="1">
    <citation type="submission" date="2014-02" db="EMBL/GenBank/DDBJ databases">
        <title>Whole genome shotgun sequence of Rhodococcus wratislaviensis NBRC 100605.</title>
        <authorList>
            <person name="Hosoyama A."/>
            <person name="Tsuchikane K."/>
            <person name="Yoshida I."/>
            <person name="Ohji S."/>
            <person name="Ichikawa N."/>
            <person name="Yamazoe A."/>
            <person name="Fujita N."/>
        </authorList>
    </citation>
    <scope>NUCLEOTIDE SEQUENCE [LARGE SCALE GENOMIC DNA]</scope>
    <source>
        <strain evidence="1 2">NBRC 100605</strain>
    </source>
</reference>
<name>X0PRH6_RHOWR</name>
<evidence type="ECO:0000313" key="1">
    <source>
        <dbReference type="EMBL" id="GAF45458.1"/>
    </source>
</evidence>
<keyword evidence="2" id="KW-1185">Reference proteome</keyword>
<evidence type="ECO:0000313" key="2">
    <source>
        <dbReference type="Proteomes" id="UP000019491"/>
    </source>
</evidence>
<accession>X0PRH6</accession>
<sequence>MRIIYRNVRMSVSSVVYRGKQRTKRTSAGRALSAAAFRLVASGVVRTARWLGSVTVRRDELGAGGTAASQVRGDAA</sequence>